<sequence>MEKFLIDVSLPCRPDSINQLDLYLQTINNGSAATFPHMAQIRLDITDCTMKVIIVLALVALASAMPKKETQPQAFPGLNPGRIVGGIEADRNEFPFIVDMRRGSHYCAGSIITEEWVVTAAHCSTAQPSAYTLTAGDHNIDVVEGTEQTRQVVQIITHPSYGSPFQYENDIALMKVSPPFEFNDIVRPVILPELNFAPTAVATVTGWGALSQGGPSPSVLMKVDVPYVDDIACNVSYSGDIASTMICYGEGGKDSCQGDSGGPIVCGADKALCGIVSWGQGCAQPGYPGVYTETSWYGEWIRTAITPTEEDPSPVVDVTECGGRIDESSAAINYNLGSSIPAGQRCVWTVKTPYDSLRIGLQESGLGAEDKIYVTEYTATGPGRQFELAAAGEDFTVTGGLYLITFIAGPSGGSNGFSIHYFSSGYGDSTPALSGFASLSTATGSYSYPEGGGQYRNGENAVFIVNPSEAGDRTLTFTRMDVENDSSCTYDAVAVFVWTNNMYTQRARFCGTAIPTPFQIPGGLALVTFTTDSSVTGSGFTFGWA</sequence>
<dbReference type="GO" id="GO:0016485">
    <property type="term" value="P:protein processing"/>
    <property type="evidence" value="ECO:0007669"/>
    <property type="project" value="UniProtKB-ARBA"/>
</dbReference>
<dbReference type="GO" id="GO:0005576">
    <property type="term" value="C:extracellular region"/>
    <property type="evidence" value="ECO:0007669"/>
    <property type="project" value="UniProtKB-SubCell"/>
</dbReference>
<evidence type="ECO:0000313" key="11">
    <source>
        <dbReference type="Proteomes" id="UP000198287"/>
    </source>
</evidence>
<name>A0A226E7E6_FOLCA</name>
<evidence type="ECO:0000256" key="1">
    <source>
        <dbReference type="ARBA" id="ARBA00004613"/>
    </source>
</evidence>
<dbReference type="PANTHER" id="PTHR24252:SF7">
    <property type="entry name" value="HYALIN"/>
    <property type="match status" value="1"/>
</dbReference>
<dbReference type="InterPro" id="IPR009003">
    <property type="entry name" value="Peptidase_S1_PA"/>
</dbReference>
<dbReference type="PANTHER" id="PTHR24252">
    <property type="entry name" value="ACROSIN-RELATED"/>
    <property type="match status" value="1"/>
</dbReference>
<dbReference type="STRING" id="158441.A0A226E7E6"/>
<dbReference type="SMART" id="SM00042">
    <property type="entry name" value="CUB"/>
    <property type="match status" value="2"/>
</dbReference>
<dbReference type="SUPFAM" id="SSF49854">
    <property type="entry name" value="Spermadhesin, CUB domain"/>
    <property type="match status" value="2"/>
</dbReference>
<dbReference type="FunFam" id="2.40.10.10:FF:000047">
    <property type="entry name" value="Trypsin eta"/>
    <property type="match status" value="1"/>
</dbReference>
<comment type="caution">
    <text evidence="6">Lacks conserved residue(s) required for the propagation of feature annotation.</text>
</comment>
<dbReference type="Gene3D" id="2.60.120.290">
    <property type="entry name" value="Spermadhesin, CUB domain"/>
    <property type="match status" value="1"/>
</dbReference>
<evidence type="ECO:0000313" key="10">
    <source>
        <dbReference type="EMBL" id="OXA53512.1"/>
    </source>
</evidence>
<evidence type="ECO:0000259" key="9">
    <source>
        <dbReference type="PROSITE" id="PS50240"/>
    </source>
</evidence>
<reference evidence="10 11" key="1">
    <citation type="submission" date="2015-12" db="EMBL/GenBank/DDBJ databases">
        <title>The genome of Folsomia candida.</title>
        <authorList>
            <person name="Faddeeva A."/>
            <person name="Derks M.F."/>
            <person name="Anvar Y."/>
            <person name="Smit S."/>
            <person name="Van Straalen N."/>
            <person name="Roelofs D."/>
        </authorList>
    </citation>
    <scope>NUCLEOTIDE SEQUENCE [LARGE SCALE GENOMIC DNA]</scope>
    <source>
        <strain evidence="10 11">VU population</strain>
        <tissue evidence="10">Whole body</tissue>
    </source>
</reference>
<keyword evidence="4 7" id="KW-0720">Serine protease</keyword>
<proteinExistence type="predicted"/>
<keyword evidence="2" id="KW-0964">Secreted</keyword>
<accession>A0A226E7E6</accession>
<dbReference type="SMART" id="SM00020">
    <property type="entry name" value="Tryp_SPc"/>
    <property type="match status" value="1"/>
</dbReference>
<dbReference type="Proteomes" id="UP000198287">
    <property type="component" value="Unassembled WGS sequence"/>
</dbReference>
<protein>
    <submittedName>
        <fullName evidence="10">Cationic trypsin-3</fullName>
    </submittedName>
</protein>
<evidence type="ECO:0000259" key="8">
    <source>
        <dbReference type="PROSITE" id="PS01180"/>
    </source>
</evidence>
<organism evidence="10 11">
    <name type="scientific">Folsomia candida</name>
    <name type="common">Springtail</name>
    <dbReference type="NCBI Taxonomy" id="158441"/>
    <lineage>
        <taxon>Eukaryota</taxon>
        <taxon>Metazoa</taxon>
        <taxon>Ecdysozoa</taxon>
        <taxon>Arthropoda</taxon>
        <taxon>Hexapoda</taxon>
        <taxon>Collembola</taxon>
        <taxon>Entomobryomorpha</taxon>
        <taxon>Isotomoidea</taxon>
        <taxon>Isotomidae</taxon>
        <taxon>Proisotominae</taxon>
        <taxon>Folsomia</taxon>
    </lineage>
</organism>
<dbReference type="InterPro" id="IPR035914">
    <property type="entry name" value="Sperma_CUB_dom_sf"/>
</dbReference>
<dbReference type="PRINTS" id="PR00722">
    <property type="entry name" value="CHYMOTRYPSIN"/>
</dbReference>
<keyword evidence="3 7" id="KW-0645">Protease</keyword>
<dbReference type="InterPro" id="IPR001314">
    <property type="entry name" value="Peptidase_S1A"/>
</dbReference>
<dbReference type="AlphaFoldDB" id="A0A226E7E6"/>
<evidence type="ECO:0000256" key="4">
    <source>
        <dbReference type="ARBA" id="ARBA00022825"/>
    </source>
</evidence>
<gene>
    <name evidence="10" type="ORF">Fcan01_10953</name>
</gene>
<feature type="domain" description="CUB" evidence="8">
    <location>
        <begin position="433"/>
        <end position="545"/>
    </location>
</feature>
<keyword evidence="7" id="KW-0378">Hydrolase</keyword>
<evidence type="ECO:0000256" key="6">
    <source>
        <dbReference type="PROSITE-ProRule" id="PRU00059"/>
    </source>
</evidence>
<dbReference type="Pfam" id="PF00431">
    <property type="entry name" value="CUB"/>
    <property type="match status" value="1"/>
</dbReference>
<dbReference type="GO" id="GO:0004252">
    <property type="term" value="F:serine-type endopeptidase activity"/>
    <property type="evidence" value="ECO:0007669"/>
    <property type="project" value="InterPro"/>
</dbReference>
<dbReference type="InterPro" id="IPR000859">
    <property type="entry name" value="CUB_dom"/>
</dbReference>
<dbReference type="SUPFAM" id="SSF50494">
    <property type="entry name" value="Trypsin-like serine proteases"/>
    <property type="match status" value="1"/>
</dbReference>
<dbReference type="PROSITE" id="PS01180">
    <property type="entry name" value="CUB"/>
    <property type="match status" value="1"/>
</dbReference>
<dbReference type="PROSITE" id="PS50240">
    <property type="entry name" value="TRYPSIN_DOM"/>
    <property type="match status" value="1"/>
</dbReference>
<keyword evidence="11" id="KW-1185">Reference proteome</keyword>
<evidence type="ECO:0000256" key="3">
    <source>
        <dbReference type="ARBA" id="ARBA00022670"/>
    </source>
</evidence>
<evidence type="ECO:0000256" key="7">
    <source>
        <dbReference type="RuleBase" id="RU363034"/>
    </source>
</evidence>
<evidence type="ECO:0000256" key="2">
    <source>
        <dbReference type="ARBA" id="ARBA00022525"/>
    </source>
</evidence>
<comment type="subcellular location">
    <subcellularLocation>
        <location evidence="1">Secreted</location>
    </subcellularLocation>
</comment>
<dbReference type="Gene3D" id="2.40.10.10">
    <property type="entry name" value="Trypsin-like serine proteases"/>
    <property type="match status" value="1"/>
</dbReference>
<evidence type="ECO:0000256" key="5">
    <source>
        <dbReference type="ARBA" id="ARBA00023157"/>
    </source>
</evidence>
<comment type="caution">
    <text evidence="10">The sequence shown here is derived from an EMBL/GenBank/DDBJ whole genome shotgun (WGS) entry which is preliminary data.</text>
</comment>
<dbReference type="CDD" id="cd00190">
    <property type="entry name" value="Tryp_SPc"/>
    <property type="match status" value="1"/>
</dbReference>
<dbReference type="CDD" id="cd00041">
    <property type="entry name" value="CUB"/>
    <property type="match status" value="1"/>
</dbReference>
<dbReference type="InterPro" id="IPR001254">
    <property type="entry name" value="Trypsin_dom"/>
</dbReference>
<dbReference type="InterPro" id="IPR018114">
    <property type="entry name" value="TRYPSIN_HIS"/>
</dbReference>
<keyword evidence="5" id="KW-1015">Disulfide bond</keyword>
<dbReference type="PROSITE" id="PS00134">
    <property type="entry name" value="TRYPSIN_HIS"/>
    <property type="match status" value="1"/>
</dbReference>
<dbReference type="OrthoDB" id="8440449at2759"/>
<dbReference type="EMBL" id="LNIX01000005">
    <property type="protein sequence ID" value="OXA53512.1"/>
    <property type="molecule type" value="Genomic_DNA"/>
</dbReference>
<dbReference type="InterPro" id="IPR033116">
    <property type="entry name" value="TRYPSIN_SER"/>
</dbReference>
<dbReference type="InterPro" id="IPR043504">
    <property type="entry name" value="Peptidase_S1_PA_chymotrypsin"/>
</dbReference>
<dbReference type="PROSITE" id="PS00135">
    <property type="entry name" value="TRYPSIN_SER"/>
    <property type="match status" value="1"/>
</dbReference>
<feature type="domain" description="Peptidase S1" evidence="9">
    <location>
        <begin position="83"/>
        <end position="306"/>
    </location>
</feature>
<dbReference type="Pfam" id="PF00089">
    <property type="entry name" value="Trypsin"/>
    <property type="match status" value="1"/>
</dbReference>